<dbReference type="SMART" id="SM00861">
    <property type="entry name" value="Transket_pyr"/>
    <property type="match status" value="1"/>
</dbReference>
<comment type="similarity">
    <text evidence="2">Belongs to the transketolase family.</text>
</comment>
<proteinExistence type="inferred from homology"/>
<name>A0A382IUE0_9ZZZZ</name>
<accession>A0A382IUE0</accession>
<dbReference type="SUPFAM" id="SSF52518">
    <property type="entry name" value="Thiamin diphosphate-binding fold (THDP-binding)"/>
    <property type="match status" value="1"/>
</dbReference>
<feature type="domain" description="Transketolase-like pyrimidine-binding" evidence="4">
    <location>
        <begin position="2"/>
        <end position="168"/>
    </location>
</feature>
<reference evidence="5" key="1">
    <citation type="submission" date="2018-05" db="EMBL/GenBank/DDBJ databases">
        <authorList>
            <person name="Lanie J.A."/>
            <person name="Ng W.-L."/>
            <person name="Kazmierczak K.M."/>
            <person name="Andrzejewski T.M."/>
            <person name="Davidsen T.M."/>
            <person name="Wayne K.J."/>
            <person name="Tettelin H."/>
            <person name="Glass J.I."/>
            <person name="Rusch D."/>
            <person name="Podicherti R."/>
            <person name="Tsui H.-C.T."/>
            <person name="Winkler M.E."/>
        </authorList>
    </citation>
    <scope>NUCLEOTIDE SEQUENCE</scope>
</reference>
<dbReference type="EMBL" id="UINC01069254">
    <property type="protein sequence ID" value="SVC02483.1"/>
    <property type="molecule type" value="Genomic_DNA"/>
</dbReference>
<dbReference type="FunFam" id="3.40.50.970:FF:000129">
    <property type="entry name" value="Transketolase"/>
    <property type="match status" value="1"/>
</dbReference>
<gene>
    <name evidence="5" type="ORF">METZ01_LOCUS255337</name>
</gene>
<dbReference type="AlphaFoldDB" id="A0A382IUE0"/>
<keyword evidence="3" id="KW-0786">Thiamine pyrophosphate</keyword>
<sequence length="216" mass="23348">LIGQRATFGLIALDLVKKNDNLIILTADVSTSAGLDRFRKTDPSNYVDVGIAEQNLIGVAAGLASENFKVFTTTFAPFQTLRCCEQIKVNLGYMKHNIIMVGLASGLALGTLGFTHASIEELGILRSIPNLTIVSPSDSLELVKTLDATVKIDKPCYVRLTGTSNNPIVNKNDYNFEIGKSIELKTGDDLTIFCNGPLVYNCLEASKILASKMGFL</sequence>
<evidence type="ECO:0000256" key="1">
    <source>
        <dbReference type="ARBA" id="ARBA00001964"/>
    </source>
</evidence>
<dbReference type="Pfam" id="PF02779">
    <property type="entry name" value="Transket_pyr"/>
    <property type="match status" value="1"/>
</dbReference>
<dbReference type="InterPro" id="IPR051157">
    <property type="entry name" value="PDH/Transketolase"/>
</dbReference>
<dbReference type="InterPro" id="IPR005475">
    <property type="entry name" value="Transketolase-like_Pyr-bd"/>
</dbReference>
<feature type="non-terminal residue" evidence="5">
    <location>
        <position position="1"/>
    </location>
</feature>
<comment type="cofactor">
    <cofactor evidence="1">
        <name>thiamine diphosphate</name>
        <dbReference type="ChEBI" id="CHEBI:58937"/>
    </cofactor>
</comment>
<dbReference type="PANTHER" id="PTHR43825:SF1">
    <property type="entry name" value="TRANSKETOLASE-LIKE PYRIMIDINE-BINDING DOMAIN-CONTAINING PROTEIN"/>
    <property type="match status" value="1"/>
</dbReference>
<organism evidence="5">
    <name type="scientific">marine metagenome</name>
    <dbReference type="NCBI Taxonomy" id="408172"/>
    <lineage>
        <taxon>unclassified sequences</taxon>
        <taxon>metagenomes</taxon>
        <taxon>ecological metagenomes</taxon>
    </lineage>
</organism>
<dbReference type="SUPFAM" id="SSF52922">
    <property type="entry name" value="TK C-terminal domain-like"/>
    <property type="match status" value="1"/>
</dbReference>
<dbReference type="Gene3D" id="3.40.50.970">
    <property type="match status" value="1"/>
</dbReference>
<dbReference type="InterPro" id="IPR009014">
    <property type="entry name" value="Transketo_C/PFOR_II"/>
</dbReference>
<evidence type="ECO:0000259" key="4">
    <source>
        <dbReference type="SMART" id="SM00861"/>
    </source>
</evidence>
<evidence type="ECO:0000313" key="5">
    <source>
        <dbReference type="EMBL" id="SVC02483.1"/>
    </source>
</evidence>
<protein>
    <recommendedName>
        <fullName evidence="4">Transketolase-like pyrimidine-binding domain-containing protein</fullName>
    </recommendedName>
</protein>
<dbReference type="InterPro" id="IPR029061">
    <property type="entry name" value="THDP-binding"/>
</dbReference>
<evidence type="ECO:0000256" key="3">
    <source>
        <dbReference type="ARBA" id="ARBA00023052"/>
    </source>
</evidence>
<dbReference type="CDD" id="cd07033">
    <property type="entry name" value="TPP_PYR_DXS_TK_like"/>
    <property type="match status" value="1"/>
</dbReference>
<dbReference type="PANTHER" id="PTHR43825">
    <property type="entry name" value="PYRUVATE DEHYDROGENASE E1 COMPONENT"/>
    <property type="match status" value="1"/>
</dbReference>
<evidence type="ECO:0000256" key="2">
    <source>
        <dbReference type="ARBA" id="ARBA00007131"/>
    </source>
</evidence>